<dbReference type="InterPro" id="IPR008546">
    <property type="entry name" value="VAN3-bd-like_auxin_canal"/>
</dbReference>
<dbReference type="GO" id="GO:0010305">
    <property type="term" value="P:leaf vascular tissue pattern formation"/>
    <property type="evidence" value="ECO:0007669"/>
    <property type="project" value="TreeGrafter"/>
</dbReference>
<name>A0AAP0RDH7_LIQFO</name>
<dbReference type="InterPro" id="IPR013666">
    <property type="entry name" value="PH_pln"/>
</dbReference>
<organism evidence="3 4">
    <name type="scientific">Liquidambar formosana</name>
    <name type="common">Formosan gum</name>
    <dbReference type="NCBI Taxonomy" id="63359"/>
    <lineage>
        <taxon>Eukaryota</taxon>
        <taxon>Viridiplantae</taxon>
        <taxon>Streptophyta</taxon>
        <taxon>Embryophyta</taxon>
        <taxon>Tracheophyta</taxon>
        <taxon>Spermatophyta</taxon>
        <taxon>Magnoliopsida</taxon>
        <taxon>eudicotyledons</taxon>
        <taxon>Gunneridae</taxon>
        <taxon>Pentapetalae</taxon>
        <taxon>Saxifragales</taxon>
        <taxon>Altingiaceae</taxon>
        <taxon>Liquidambar</taxon>
    </lineage>
</organism>
<dbReference type="AlphaFoldDB" id="A0AAP0RDH7"/>
<keyword evidence="4" id="KW-1185">Reference proteome</keyword>
<evidence type="ECO:0000313" key="4">
    <source>
        <dbReference type="Proteomes" id="UP001415857"/>
    </source>
</evidence>
<dbReference type="Proteomes" id="UP001415857">
    <property type="component" value="Unassembled WGS sequence"/>
</dbReference>
<dbReference type="GO" id="GO:0010087">
    <property type="term" value="P:phloem or xylem histogenesis"/>
    <property type="evidence" value="ECO:0007669"/>
    <property type="project" value="TreeGrafter"/>
</dbReference>
<proteinExistence type="predicted"/>
<comment type="caution">
    <text evidence="3">The sequence shown here is derived from an EMBL/GenBank/DDBJ whole genome shotgun (WGS) entry which is preliminary data.</text>
</comment>
<dbReference type="InterPro" id="IPR040269">
    <property type="entry name" value="VAB"/>
</dbReference>
<sequence>MEGGYHSDWKKMSLHWLENAEEREETNVVSSFSSIPPPRTPREPIEFLSRSWSLSASEISKALAQKQKQIFLDKNQNVIPERVFTSQHPGKVINFVNARRTGSLGKWFHNKEFSHSMVLKKDRARAENARMHAALSVAGLAAALAAVAAAEKSNNSGSKMSVALSSATELLASHCIEVAELAGADHDRVATVVRSAVDIQSPGDLLTLTAAAATALRGEAALKSRLPKEAKRNAAISPYDKGSAEAHSLAAFQSDMEEQGPPFKGELMQNTRKGVLRWKCVSVYINKKSQVIIKIKSKHVGGAFSKKNKCVVYGVCDESGAWPFRKEREILEDVYFGLKTAQGFLEFKCKSKMHKQKWVDGIQNLLRRTNSIEATEHSLAFLNINRSI</sequence>
<dbReference type="PANTHER" id="PTHR31351">
    <property type="entry name" value="EXPRESSED PROTEIN"/>
    <property type="match status" value="1"/>
</dbReference>
<dbReference type="EMBL" id="JBBPBK010000011">
    <property type="protein sequence ID" value="KAK9275832.1"/>
    <property type="molecule type" value="Genomic_DNA"/>
</dbReference>
<feature type="domain" description="Pleckstrin-like plant" evidence="2">
    <location>
        <begin position="266"/>
        <end position="368"/>
    </location>
</feature>
<feature type="domain" description="VAN3-binding protein-like auxin canalisation" evidence="1">
    <location>
        <begin position="92"/>
        <end position="242"/>
    </location>
</feature>
<evidence type="ECO:0000259" key="2">
    <source>
        <dbReference type="Pfam" id="PF08458"/>
    </source>
</evidence>
<evidence type="ECO:0000313" key="3">
    <source>
        <dbReference type="EMBL" id="KAK9275832.1"/>
    </source>
</evidence>
<reference evidence="3 4" key="1">
    <citation type="journal article" date="2024" name="Plant J.">
        <title>Genome sequences and population genomics reveal climatic adaptation and genomic divergence between two closely related sweetgum species.</title>
        <authorList>
            <person name="Xu W.Q."/>
            <person name="Ren C.Q."/>
            <person name="Zhang X.Y."/>
            <person name="Comes H.P."/>
            <person name="Liu X.H."/>
            <person name="Li Y.G."/>
            <person name="Kettle C.J."/>
            <person name="Jalonen R."/>
            <person name="Gaisberger H."/>
            <person name="Ma Y.Z."/>
            <person name="Qiu Y.X."/>
        </authorList>
    </citation>
    <scope>NUCLEOTIDE SEQUENCE [LARGE SCALE GENOMIC DNA]</scope>
    <source>
        <strain evidence="3">Hangzhou</strain>
    </source>
</reference>
<gene>
    <name evidence="3" type="ORF">L1049_023104</name>
</gene>
<dbReference type="GO" id="GO:0009734">
    <property type="term" value="P:auxin-activated signaling pathway"/>
    <property type="evidence" value="ECO:0007669"/>
    <property type="project" value="TreeGrafter"/>
</dbReference>
<evidence type="ECO:0008006" key="5">
    <source>
        <dbReference type="Google" id="ProtNLM"/>
    </source>
</evidence>
<protein>
    <recommendedName>
        <fullName evidence="5">VAN3-binding protein</fullName>
    </recommendedName>
</protein>
<dbReference type="Pfam" id="PF08458">
    <property type="entry name" value="PH_2"/>
    <property type="match status" value="1"/>
</dbReference>
<dbReference type="Pfam" id="PF05703">
    <property type="entry name" value="Auxin_canalis"/>
    <property type="match status" value="2"/>
</dbReference>
<feature type="domain" description="VAN3-binding protein-like auxin canalisation" evidence="1">
    <location>
        <begin position="38"/>
        <end position="71"/>
    </location>
</feature>
<accession>A0AAP0RDH7</accession>
<evidence type="ECO:0000259" key="1">
    <source>
        <dbReference type="Pfam" id="PF05703"/>
    </source>
</evidence>
<dbReference type="PANTHER" id="PTHR31351:SF24">
    <property type="entry name" value="VAN3-BINDING PROTEIN-LIKE"/>
    <property type="match status" value="1"/>
</dbReference>